<proteinExistence type="predicted"/>
<reference evidence="1 2" key="1">
    <citation type="submission" date="2019-03" db="EMBL/GenBank/DDBJ databases">
        <title>First draft genome of Liparis tanakae, snailfish: a comprehensive survey of snailfish specific genes.</title>
        <authorList>
            <person name="Kim W."/>
            <person name="Song I."/>
            <person name="Jeong J.-H."/>
            <person name="Kim D."/>
            <person name="Kim S."/>
            <person name="Ryu S."/>
            <person name="Song J.Y."/>
            <person name="Lee S.K."/>
        </authorList>
    </citation>
    <scope>NUCLEOTIDE SEQUENCE [LARGE SCALE GENOMIC DNA]</scope>
    <source>
        <tissue evidence="1">Muscle</tissue>
    </source>
</reference>
<name>A0A4Z2H9P4_9TELE</name>
<keyword evidence="2" id="KW-1185">Reference proteome</keyword>
<dbReference type="EMBL" id="SRLO01000291">
    <property type="protein sequence ID" value="TNN62549.1"/>
    <property type="molecule type" value="Genomic_DNA"/>
</dbReference>
<dbReference type="Proteomes" id="UP000314294">
    <property type="component" value="Unassembled WGS sequence"/>
</dbReference>
<dbReference type="AlphaFoldDB" id="A0A4Z2H9P4"/>
<accession>A0A4Z2H9P4</accession>
<evidence type="ECO:0000313" key="1">
    <source>
        <dbReference type="EMBL" id="TNN62549.1"/>
    </source>
</evidence>
<evidence type="ECO:0000313" key="2">
    <source>
        <dbReference type="Proteomes" id="UP000314294"/>
    </source>
</evidence>
<protein>
    <submittedName>
        <fullName evidence="1">Uncharacterized protein</fullName>
    </submittedName>
</protein>
<gene>
    <name evidence="1" type="ORF">EYF80_027252</name>
</gene>
<comment type="caution">
    <text evidence="1">The sequence shown here is derived from an EMBL/GenBank/DDBJ whole genome shotgun (WGS) entry which is preliminary data.</text>
</comment>
<sequence length="128" mass="14719">MKAENPNNEPEEARRLSGWRQLFHSLFVIIDQRGFKEQRFRSKTIAHHESHWLQLNDEVIGVTAKAAIGKSAKVRQVVASHSLKVEINIEGLGRVKHSFLVGRFQRETFHLQLSGLEGRILLTGRRRS</sequence>
<organism evidence="1 2">
    <name type="scientific">Liparis tanakae</name>
    <name type="common">Tanaka's snailfish</name>
    <dbReference type="NCBI Taxonomy" id="230148"/>
    <lineage>
        <taxon>Eukaryota</taxon>
        <taxon>Metazoa</taxon>
        <taxon>Chordata</taxon>
        <taxon>Craniata</taxon>
        <taxon>Vertebrata</taxon>
        <taxon>Euteleostomi</taxon>
        <taxon>Actinopterygii</taxon>
        <taxon>Neopterygii</taxon>
        <taxon>Teleostei</taxon>
        <taxon>Neoteleostei</taxon>
        <taxon>Acanthomorphata</taxon>
        <taxon>Eupercaria</taxon>
        <taxon>Perciformes</taxon>
        <taxon>Cottioidei</taxon>
        <taxon>Cottales</taxon>
        <taxon>Liparidae</taxon>
        <taxon>Liparis</taxon>
    </lineage>
</organism>